<keyword evidence="2" id="KW-1133">Transmembrane helix</keyword>
<dbReference type="PANTHER" id="PTHR12994:SF17">
    <property type="entry name" value="LD30995P"/>
    <property type="match status" value="1"/>
</dbReference>
<name>A0AB34ILC9_PRYPA</name>
<dbReference type="Proteomes" id="UP001515480">
    <property type="component" value="Unassembled WGS sequence"/>
</dbReference>
<dbReference type="GO" id="GO:0016805">
    <property type="term" value="F:dipeptidase activity"/>
    <property type="evidence" value="ECO:0007669"/>
    <property type="project" value="InterPro"/>
</dbReference>
<keyword evidence="3" id="KW-0732">Signal</keyword>
<dbReference type="GO" id="GO:0006508">
    <property type="term" value="P:proteolysis"/>
    <property type="evidence" value="ECO:0007669"/>
    <property type="project" value="InterPro"/>
</dbReference>
<comment type="similarity">
    <text evidence="1">Belongs to the peptidase C69 family. Secernin subfamily.</text>
</comment>
<keyword evidence="2" id="KW-0812">Transmembrane</keyword>
<dbReference type="Pfam" id="PF03577">
    <property type="entry name" value="Peptidase_C69"/>
    <property type="match status" value="1"/>
</dbReference>
<feature type="chain" id="PRO_5044261047" evidence="3">
    <location>
        <begin position="30"/>
        <end position="766"/>
    </location>
</feature>
<dbReference type="PANTHER" id="PTHR12994">
    <property type="entry name" value="SECERNIN"/>
    <property type="match status" value="1"/>
</dbReference>
<feature type="transmembrane region" description="Helical" evidence="2">
    <location>
        <begin position="712"/>
        <end position="734"/>
    </location>
</feature>
<evidence type="ECO:0000256" key="3">
    <source>
        <dbReference type="SAM" id="SignalP"/>
    </source>
</evidence>
<reference evidence="4 5" key="1">
    <citation type="journal article" date="2024" name="Science">
        <title>Giant polyketide synthase enzymes in the biosynthesis of giant marine polyether toxins.</title>
        <authorList>
            <person name="Fallon T.R."/>
            <person name="Shende V.V."/>
            <person name="Wierzbicki I.H."/>
            <person name="Pendleton A.L."/>
            <person name="Watervoot N.F."/>
            <person name="Auber R.P."/>
            <person name="Gonzalez D.J."/>
            <person name="Wisecaver J.H."/>
            <person name="Moore B.S."/>
        </authorList>
    </citation>
    <scope>NUCLEOTIDE SEQUENCE [LARGE SCALE GENOMIC DNA]</scope>
    <source>
        <strain evidence="4 5">12B1</strain>
    </source>
</reference>
<comment type="caution">
    <text evidence="4">The sequence shown here is derived from an EMBL/GenBank/DDBJ whole genome shotgun (WGS) entry which is preliminary data.</text>
</comment>
<gene>
    <name evidence="4" type="ORF">AB1Y20_012707</name>
</gene>
<evidence type="ECO:0000313" key="4">
    <source>
        <dbReference type="EMBL" id="KAL1500030.1"/>
    </source>
</evidence>
<dbReference type="EMBL" id="JBGBPQ010000024">
    <property type="protein sequence ID" value="KAL1500030.1"/>
    <property type="molecule type" value="Genomic_DNA"/>
</dbReference>
<feature type="signal peptide" evidence="3">
    <location>
        <begin position="1"/>
        <end position="29"/>
    </location>
</feature>
<keyword evidence="5" id="KW-1185">Reference proteome</keyword>
<dbReference type="InterPro" id="IPR005322">
    <property type="entry name" value="Peptidase_C69"/>
</dbReference>
<evidence type="ECO:0000313" key="5">
    <source>
        <dbReference type="Proteomes" id="UP001515480"/>
    </source>
</evidence>
<dbReference type="GO" id="GO:0070004">
    <property type="term" value="F:cysteine-type exopeptidase activity"/>
    <property type="evidence" value="ECO:0007669"/>
    <property type="project" value="InterPro"/>
</dbReference>
<accession>A0AB34ILC9</accession>
<proteinExistence type="inferred from homology"/>
<protein>
    <submittedName>
        <fullName evidence="4">Uncharacterized protein</fullName>
    </submittedName>
</protein>
<organism evidence="4 5">
    <name type="scientific">Prymnesium parvum</name>
    <name type="common">Toxic golden alga</name>
    <dbReference type="NCBI Taxonomy" id="97485"/>
    <lineage>
        <taxon>Eukaryota</taxon>
        <taxon>Haptista</taxon>
        <taxon>Haptophyta</taxon>
        <taxon>Prymnesiophyceae</taxon>
        <taxon>Prymnesiales</taxon>
        <taxon>Prymnesiaceae</taxon>
        <taxon>Prymnesium</taxon>
    </lineage>
</organism>
<dbReference type="AlphaFoldDB" id="A0AB34ILC9"/>
<keyword evidence="2" id="KW-0472">Membrane</keyword>
<sequence length="766" mass="81455">MTPLITARTPLMPRASLLLLAAALQHAAACSAFLAARRATADGSTLSLHTDDCSNCDFRLARAVPAQNSPQRVVAFREAYPREVSSRTSTYLASNLDAHLPANMTTAWASTAWYDNQTLGFIGPLDDDLNSALGIDLPEGKLLGAVEGLYSILNTKQVSIAESTCTAKSVLFNPMRPATVGGRPASTNLDGALWDVSALTKAALARCSTARCAVDLMGYLAVEDGFYGQHGLPSEVSANGEALLVADPLEAWVFHVAPVPPTVGAAAGVGEPGAHSAVWVAQRVPSDHFVFIANRFIVRDVIEVPPDAATPTTRACRGEAFRHSSNLFPLAEYLTKLDPDPQPLEGAATSRAGVWRRADGLRVTDFLVTFGGDTAELAPYSNDRIWRVLSLFAGDTKWVWPPPTPLATGVYPFSVKPSKPVEREAVIALGRDLYRGAEHTQLDLTKGLAAGPWGDPSRYDVRPPVTEPPVAGGSFPRAISMFRTSYSHIVAVGRPAADNDATNGLAAACMWVTQGAPHAGIYTPLHVLPAMVDLATDGATAFPPSLSNGSLHRVDIFDPAPEYASVFWRTTVVNNWARAVGYDFVWPILEAAQAEAEAAGLAIAEEAEALAAKATSVGEAASLLAVADQKAAARAAKAAHALIQTLMTKLHDGYHIDEPYGSLSIVIGRMFFPGWWLQQVGYYHPPFYGSISTTNLLTTSSISEHLPSAQSMWGSLLLSMLLFGGGLAVGAAFGRRLSHSNANRELAAEGDSEAYYAFQPSKAGIE</sequence>
<evidence type="ECO:0000256" key="1">
    <source>
        <dbReference type="ARBA" id="ARBA00005705"/>
    </source>
</evidence>
<evidence type="ECO:0000256" key="2">
    <source>
        <dbReference type="SAM" id="Phobius"/>
    </source>
</evidence>